<evidence type="ECO:0000313" key="2">
    <source>
        <dbReference type="EMBL" id="RTQ92256.1"/>
    </source>
</evidence>
<reference evidence="2 3" key="1">
    <citation type="submission" date="2018-12" db="EMBL/GenBank/DDBJ databases">
        <authorList>
            <person name="Yu L."/>
        </authorList>
    </citation>
    <scope>NUCLEOTIDE SEQUENCE [LARGE SCALE GENOMIC DNA]</scope>
    <source>
        <strain evidence="2 3">S5H2222</strain>
    </source>
</reference>
<feature type="compositionally biased region" description="Basic residues" evidence="1">
    <location>
        <begin position="94"/>
        <end position="113"/>
    </location>
</feature>
<proteinExistence type="predicted"/>
<dbReference type="OrthoDB" id="9854261at2"/>
<accession>A0A3S0HLI6</accession>
<feature type="region of interest" description="Disordered" evidence="1">
    <location>
        <begin position="1"/>
        <end position="30"/>
    </location>
</feature>
<dbReference type="EMBL" id="RXNR01000033">
    <property type="protein sequence ID" value="RTQ92256.1"/>
    <property type="molecule type" value="Genomic_DNA"/>
</dbReference>
<protein>
    <submittedName>
        <fullName evidence="2">Uncharacterized protein</fullName>
    </submittedName>
</protein>
<name>A0A3S0HLI6_9BACI</name>
<gene>
    <name evidence="2" type="ORF">EKG35_12270</name>
</gene>
<organism evidence="2 3">
    <name type="scientific">Lysinibacillus telephonicus</name>
    <dbReference type="NCBI Taxonomy" id="1714840"/>
    <lineage>
        <taxon>Bacteria</taxon>
        <taxon>Bacillati</taxon>
        <taxon>Bacillota</taxon>
        <taxon>Bacilli</taxon>
        <taxon>Bacillales</taxon>
        <taxon>Bacillaceae</taxon>
        <taxon>Lysinibacillus</taxon>
    </lineage>
</organism>
<evidence type="ECO:0000313" key="3">
    <source>
        <dbReference type="Proteomes" id="UP000276349"/>
    </source>
</evidence>
<dbReference type="AlphaFoldDB" id="A0A3S0HLI6"/>
<dbReference type="Proteomes" id="UP000276349">
    <property type="component" value="Unassembled WGS sequence"/>
</dbReference>
<dbReference type="RefSeq" id="WP_126294759.1">
    <property type="nucleotide sequence ID" value="NZ_RXNR01000033.1"/>
</dbReference>
<comment type="caution">
    <text evidence="2">The sequence shown here is derived from an EMBL/GenBank/DDBJ whole genome shotgun (WGS) entry which is preliminary data.</text>
</comment>
<feature type="compositionally biased region" description="Basic and acidic residues" evidence="1">
    <location>
        <begin position="14"/>
        <end position="30"/>
    </location>
</feature>
<evidence type="ECO:0000256" key="1">
    <source>
        <dbReference type="SAM" id="MobiDB-lite"/>
    </source>
</evidence>
<feature type="region of interest" description="Disordered" evidence="1">
    <location>
        <begin position="86"/>
        <end position="113"/>
    </location>
</feature>
<keyword evidence="3" id="KW-1185">Reference proteome</keyword>
<sequence>MGLKGQMGVSGSIERPRTAKQKKDAEARKKAERKQFEYFTQYRCTKCGRTTEEPMKGVNKLFCVNCHIEGKGLNEVLKMETKGKRLKTSAYMPKSKKNYGNKKPKFKKKKSTK</sequence>